<protein>
    <recommendedName>
        <fullName evidence="4">Transposase</fullName>
    </recommendedName>
</protein>
<dbReference type="EMBL" id="CP108090">
    <property type="protein sequence ID" value="WUQ15709.1"/>
    <property type="molecule type" value="Genomic_DNA"/>
</dbReference>
<keyword evidence="3" id="KW-1185">Reference proteome</keyword>
<name>A0ABZ1TIP3_STRVG</name>
<dbReference type="RefSeq" id="WP_328964108.1">
    <property type="nucleotide sequence ID" value="NZ_CP108090.1"/>
</dbReference>
<reference evidence="2" key="1">
    <citation type="submission" date="2022-10" db="EMBL/GenBank/DDBJ databases">
        <title>The complete genomes of actinobacterial strains from the NBC collection.</title>
        <authorList>
            <person name="Joergensen T.S."/>
            <person name="Alvarez Arevalo M."/>
            <person name="Sterndorff E.B."/>
            <person name="Faurdal D."/>
            <person name="Vuksanovic O."/>
            <person name="Mourched A.-S."/>
            <person name="Charusanti P."/>
            <person name="Shaw S."/>
            <person name="Blin K."/>
            <person name="Weber T."/>
        </authorList>
    </citation>
    <scope>NUCLEOTIDE SEQUENCE</scope>
    <source>
        <strain evidence="2">NBC_00248</strain>
    </source>
</reference>
<feature type="region of interest" description="Disordered" evidence="1">
    <location>
        <begin position="17"/>
        <end position="57"/>
    </location>
</feature>
<evidence type="ECO:0008006" key="4">
    <source>
        <dbReference type="Google" id="ProtNLM"/>
    </source>
</evidence>
<proteinExistence type="predicted"/>
<accession>A0ABZ1TIP3</accession>
<gene>
    <name evidence="2" type="ORF">OG517_32285</name>
</gene>
<sequence>MTAFLTTPGAATKLRGTAMTDDARHRKPNQHRTAAAEDKGRGWAAVDTARTAHADRDTDTRARTLRRWWLTRRLHIDLLRVCSAFGPRG</sequence>
<evidence type="ECO:0000313" key="3">
    <source>
        <dbReference type="Proteomes" id="UP001432039"/>
    </source>
</evidence>
<dbReference type="Proteomes" id="UP001432039">
    <property type="component" value="Chromosome"/>
</dbReference>
<organism evidence="2 3">
    <name type="scientific">Streptomyces virginiae</name>
    <name type="common">Streptomyces cinnamonensis</name>
    <dbReference type="NCBI Taxonomy" id="1961"/>
    <lineage>
        <taxon>Bacteria</taxon>
        <taxon>Bacillati</taxon>
        <taxon>Actinomycetota</taxon>
        <taxon>Actinomycetes</taxon>
        <taxon>Kitasatosporales</taxon>
        <taxon>Streptomycetaceae</taxon>
        <taxon>Streptomyces</taxon>
    </lineage>
</organism>
<evidence type="ECO:0000256" key="1">
    <source>
        <dbReference type="SAM" id="MobiDB-lite"/>
    </source>
</evidence>
<evidence type="ECO:0000313" key="2">
    <source>
        <dbReference type="EMBL" id="WUQ15709.1"/>
    </source>
</evidence>